<dbReference type="RefSeq" id="WP_165139120.1">
    <property type="nucleotide sequence ID" value="NZ_JAALLT010000001.1"/>
</dbReference>
<dbReference type="PROSITE" id="PS51257">
    <property type="entry name" value="PROKAR_LIPOPROTEIN"/>
    <property type="match status" value="1"/>
</dbReference>
<keyword evidence="2" id="KW-1185">Reference proteome</keyword>
<gene>
    <name evidence="1" type="ORF">G3570_03285</name>
</gene>
<dbReference type="EMBL" id="JAALLT010000001">
    <property type="protein sequence ID" value="NGP75639.1"/>
    <property type="molecule type" value="Genomic_DNA"/>
</dbReference>
<name>A0A6M1SKV9_9BACT</name>
<evidence type="ECO:0000313" key="1">
    <source>
        <dbReference type="EMBL" id="NGP75639.1"/>
    </source>
</evidence>
<reference evidence="1 2" key="1">
    <citation type="submission" date="2020-02" db="EMBL/GenBank/DDBJ databases">
        <title>Balneolaceae bacterium YR4-1, complete genome.</title>
        <authorList>
            <person name="Li Y."/>
            <person name="Wu S."/>
        </authorList>
    </citation>
    <scope>NUCLEOTIDE SEQUENCE [LARGE SCALE GENOMIC DNA]</scope>
    <source>
        <strain evidence="1 2">YR4-1</strain>
    </source>
</reference>
<dbReference type="Proteomes" id="UP000473278">
    <property type="component" value="Unassembled WGS sequence"/>
</dbReference>
<comment type="caution">
    <text evidence="1">The sequence shown here is derived from an EMBL/GenBank/DDBJ whole genome shotgun (WGS) entry which is preliminary data.</text>
</comment>
<protein>
    <submittedName>
        <fullName evidence="1">Uncharacterized protein</fullName>
    </submittedName>
</protein>
<evidence type="ECO:0000313" key="2">
    <source>
        <dbReference type="Proteomes" id="UP000473278"/>
    </source>
</evidence>
<sequence>MKPVTNFKICLIAMTVLFSTSCEKSLTGSEPDLTITLKSVEEVQLISGGENTTITVNKNNNESNFSIYFSNIDANNVIENGTLEAWCIDWTKHIGSNNTTYQGIKLYSTDRVEKWEKVNYLLNIKDQLKNGDPNITWREFQVVIWSLRANPEFDLDKIEVEDLPSSMLTNGQPNFSYDKVKEILLILENGYKEFVFSAGTKFAVIAATPADVQTVFGVVEKK</sequence>
<organism evidence="1 2">
    <name type="scientific">Halalkalibaculum roseum</name>
    <dbReference type="NCBI Taxonomy" id="2709311"/>
    <lineage>
        <taxon>Bacteria</taxon>
        <taxon>Pseudomonadati</taxon>
        <taxon>Balneolota</taxon>
        <taxon>Balneolia</taxon>
        <taxon>Balneolales</taxon>
        <taxon>Balneolaceae</taxon>
        <taxon>Halalkalibaculum</taxon>
    </lineage>
</organism>
<dbReference type="AlphaFoldDB" id="A0A6M1SKV9"/>
<accession>A0A6M1SKV9</accession>
<proteinExistence type="predicted"/>